<name>A0A168GZR9_CORDF</name>
<dbReference type="SUPFAM" id="SSF48371">
    <property type="entry name" value="ARM repeat"/>
    <property type="match status" value="1"/>
</dbReference>
<evidence type="ECO:0000313" key="3">
    <source>
        <dbReference type="Proteomes" id="UP000076881"/>
    </source>
</evidence>
<dbReference type="InterPro" id="IPR016024">
    <property type="entry name" value="ARM-type_fold"/>
</dbReference>
<dbReference type="EMBL" id="AZHF01000003">
    <property type="protein sequence ID" value="OAA77131.1"/>
    <property type="molecule type" value="Genomic_DNA"/>
</dbReference>
<comment type="caution">
    <text evidence="2">The sequence shown here is derived from an EMBL/GenBank/DDBJ whole genome shotgun (WGS) entry which is preliminary data.</text>
</comment>
<sequence>MGFFDGITQAFERVAETATAAIQHIAESVEEIQRKIREQAERAAEQLAQSVMSQVNSAADSMCHELEELLPKFDDKLQQVIDEITELASSAADEGVDITEAVNAAVEIAVQKVEDAKTAAIKAVKDFIDHAQDKLFGLLKAILPGFLHSSIDWLKDKVKFVVNNLVAIGARLIENGISFVLQKIKVFVQDLVRKVGEVLGPIWKFIKQIWKLLFGQKPEQCELVVQWIEEKMKRTERHFLQKAGVAPVSAVIRRHKFFELLPPDEIAWKALVHEFLDREDSTAAWRSCQDSMKPLLATTTPKPGSMVQLTWDNPYTDELGGQQRVQITVIYFRWRTEEFRKVSAGFIGIVAMISAVDACAKPYEPPTTRGIPHDPPLQMDSAVMQAIYDELAPHMRLLSKGGSQDPGILARPKRTVSRQLKFRDDDGVWRTVDV</sequence>
<feature type="coiled-coil region" evidence="1">
    <location>
        <begin position="22"/>
        <end position="49"/>
    </location>
</feature>
<protein>
    <submittedName>
        <fullName evidence="2">Armadillo-like helical</fullName>
    </submittedName>
</protein>
<dbReference type="Gene3D" id="1.20.120.20">
    <property type="entry name" value="Apolipoprotein"/>
    <property type="match status" value="1"/>
</dbReference>
<evidence type="ECO:0000256" key="1">
    <source>
        <dbReference type="SAM" id="Coils"/>
    </source>
</evidence>
<accession>A0A168GZR9</accession>
<keyword evidence="1" id="KW-0175">Coiled coil</keyword>
<organism evidence="2 3">
    <name type="scientific">Akanthomyces lecanii RCEF 1005</name>
    <dbReference type="NCBI Taxonomy" id="1081108"/>
    <lineage>
        <taxon>Eukaryota</taxon>
        <taxon>Fungi</taxon>
        <taxon>Dikarya</taxon>
        <taxon>Ascomycota</taxon>
        <taxon>Pezizomycotina</taxon>
        <taxon>Sordariomycetes</taxon>
        <taxon>Hypocreomycetidae</taxon>
        <taxon>Hypocreales</taxon>
        <taxon>Cordycipitaceae</taxon>
        <taxon>Akanthomyces</taxon>
        <taxon>Cordyceps confragosa</taxon>
    </lineage>
</organism>
<gene>
    <name evidence="2" type="ORF">LEL_03954</name>
</gene>
<proteinExistence type="predicted"/>
<reference evidence="2 3" key="1">
    <citation type="journal article" date="2016" name="Genome Biol. Evol.">
        <title>Divergent and convergent evolution of fungal pathogenicity.</title>
        <authorList>
            <person name="Shang Y."/>
            <person name="Xiao G."/>
            <person name="Zheng P."/>
            <person name="Cen K."/>
            <person name="Zhan S."/>
            <person name="Wang C."/>
        </authorList>
    </citation>
    <scope>NUCLEOTIDE SEQUENCE [LARGE SCALE GENOMIC DNA]</scope>
    <source>
        <strain evidence="2 3">RCEF 1005</strain>
    </source>
</reference>
<keyword evidence="3" id="KW-1185">Reference proteome</keyword>
<dbReference type="AlphaFoldDB" id="A0A168GZR9"/>
<dbReference type="OrthoDB" id="5143644at2759"/>
<evidence type="ECO:0000313" key="2">
    <source>
        <dbReference type="EMBL" id="OAA77131.1"/>
    </source>
</evidence>
<dbReference type="Proteomes" id="UP000076881">
    <property type="component" value="Unassembled WGS sequence"/>
</dbReference>